<evidence type="ECO:0000313" key="3">
    <source>
        <dbReference type="Proteomes" id="UP001589693"/>
    </source>
</evidence>
<feature type="compositionally biased region" description="Basic and acidic residues" evidence="1">
    <location>
        <begin position="53"/>
        <end position="65"/>
    </location>
</feature>
<dbReference type="Proteomes" id="UP001589693">
    <property type="component" value="Unassembled WGS sequence"/>
</dbReference>
<organism evidence="2 3">
    <name type="scientific">Allokutzneria oryzae</name>
    <dbReference type="NCBI Taxonomy" id="1378989"/>
    <lineage>
        <taxon>Bacteria</taxon>
        <taxon>Bacillati</taxon>
        <taxon>Actinomycetota</taxon>
        <taxon>Actinomycetes</taxon>
        <taxon>Pseudonocardiales</taxon>
        <taxon>Pseudonocardiaceae</taxon>
        <taxon>Allokutzneria</taxon>
    </lineage>
</organism>
<protein>
    <submittedName>
        <fullName evidence="2">Uncharacterized protein</fullName>
    </submittedName>
</protein>
<dbReference type="RefSeq" id="WP_377858639.1">
    <property type="nucleotide sequence ID" value="NZ_JBHLZU010000024.1"/>
</dbReference>
<feature type="region of interest" description="Disordered" evidence="1">
    <location>
        <begin position="1"/>
        <end position="22"/>
    </location>
</feature>
<gene>
    <name evidence="2" type="ORF">ACFFQA_28060</name>
</gene>
<evidence type="ECO:0000313" key="2">
    <source>
        <dbReference type="EMBL" id="MFB9907809.1"/>
    </source>
</evidence>
<reference evidence="2 3" key="1">
    <citation type="submission" date="2024-09" db="EMBL/GenBank/DDBJ databases">
        <authorList>
            <person name="Sun Q."/>
            <person name="Mori K."/>
        </authorList>
    </citation>
    <scope>NUCLEOTIDE SEQUENCE [LARGE SCALE GENOMIC DNA]</scope>
    <source>
        <strain evidence="2 3">TBRC 7907</strain>
    </source>
</reference>
<keyword evidence="3" id="KW-1185">Reference proteome</keyword>
<evidence type="ECO:0000256" key="1">
    <source>
        <dbReference type="SAM" id="MobiDB-lite"/>
    </source>
</evidence>
<feature type="region of interest" description="Disordered" evidence="1">
    <location>
        <begin position="40"/>
        <end position="65"/>
    </location>
</feature>
<dbReference type="EMBL" id="JBHLZU010000024">
    <property type="protein sequence ID" value="MFB9907809.1"/>
    <property type="molecule type" value="Genomic_DNA"/>
</dbReference>
<name>A0ABV6A3S7_9PSEU</name>
<accession>A0ABV6A3S7</accession>
<sequence>MFGRLHLGCSEQPGGQPAAQCDISGGLSQQARVSSFRLAGEPPRARGMKQSNRFREQTKGKDGKDPCKLQIQVYDFCRRQPRLRARSGAGTEHLPVPTRRHLIQHWGHDEGFFTDSRFPGRPPRTWSSGSPKY</sequence>
<feature type="region of interest" description="Disordered" evidence="1">
    <location>
        <begin position="110"/>
        <end position="133"/>
    </location>
</feature>
<proteinExistence type="predicted"/>
<comment type="caution">
    <text evidence="2">The sequence shown here is derived from an EMBL/GenBank/DDBJ whole genome shotgun (WGS) entry which is preliminary data.</text>
</comment>